<sequence length="99" mass="11279">MVHFRAGNFHTHIASCTGKSAGIHRNTAGFSVKKRNNRVQDAPMDFNPPDPDGRVRCKLCERAFSQDRISKHQSVCHGKPRLKENRKPKQRSEMPAQLE</sequence>
<dbReference type="EMBL" id="DS028159">
    <property type="protein sequence ID" value="EEY64832.1"/>
    <property type="molecule type" value="Genomic_DNA"/>
</dbReference>
<dbReference type="GeneID" id="9465663"/>
<dbReference type="Gene3D" id="3.30.160.60">
    <property type="entry name" value="Classic Zinc Finger"/>
    <property type="match status" value="1"/>
</dbReference>
<proteinExistence type="predicted"/>
<feature type="region of interest" description="Disordered" evidence="1">
    <location>
        <begin position="68"/>
        <end position="99"/>
    </location>
</feature>
<gene>
    <name evidence="2" type="ORF">PITG_15624</name>
</gene>
<name>D0NT76_PHYIT</name>
<feature type="compositionally biased region" description="Basic and acidic residues" evidence="1">
    <location>
        <begin position="81"/>
        <end position="92"/>
    </location>
</feature>
<dbReference type="Proteomes" id="UP000006643">
    <property type="component" value="Unassembled WGS sequence"/>
</dbReference>
<protein>
    <submittedName>
        <fullName evidence="2">Uncharacterized protein</fullName>
    </submittedName>
</protein>
<feature type="region of interest" description="Disordered" evidence="1">
    <location>
        <begin position="33"/>
        <end position="52"/>
    </location>
</feature>
<dbReference type="KEGG" id="pif:PITG_15624"/>
<dbReference type="HOGENOM" id="CLU_2325313_0_0_1"/>
<organism evidence="2 3">
    <name type="scientific">Phytophthora infestans (strain T30-4)</name>
    <name type="common">Potato late blight agent</name>
    <dbReference type="NCBI Taxonomy" id="403677"/>
    <lineage>
        <taxon>Eukaryota</taxon>
        <taxon>Sar</taxon>
        <taxon>Stramenopiles</taxon>
        <taxon>Oomycota</taxon>
        <taxon>Peronosporomycetes</taxon>
        <taxon>Peronosporales</taxon>
        <taxon>Peronosporaceae</taxon>
        <taxon>Phytophthora</taxon>
    </lineage>
</organism>
<evidence type="ECO:0000256" key="1">
    <source>
        <dbReference type="SAM" id="MobiDB-lite"/>
    </source>
</evidence>
<dbReference type="Pfam" id="PF13913">
    <property type="entry name" value="zf-C2HC_2"/>
    <property type="match status" value="1"/>
</dbReference>
<dbReference type="VEuPathDB" id="FungiDB:PITG_15624"/>
<dbReference type="RefSeq" id="XP_002897759.1">
    <property type="nucleotide sequence ID" value="XM_002897713.1"/>
</dbReference>
<dbReference type="AlphaFoldDB" id="D0NT76"/>
<dbReference type="OrthoDB" id="63593at2759"/>
<keyword evidence="3" id="KW-1185">Reference proteome</keyword>
<evidence type="ECO:0000313" key="2">
    <source>
        <dbReference type="EMBL" id="EEY64832.1"/>
    </source>
</evidence>
<dbReference type="InParanoid" id="D0NT76"/>
<evidence type="ECO:0000313" key="3">
    <source>
        <dbReference type="Proteomes" id="UP000006643"/>
    </source>
</evidence>
<reference evidence="3" key="1">
    <citation type="journal article" date="2009" name="Nature">
        <title>Genome sequence and analysis of the Irish potato famine pathogen Phytophthora infestans.</title>
        <authorList>
            <consortium name="The Broad Institute Genome Sequencing Platform"/>
            <person name="Haas B.J."/>
            <person name="Kamoun S."/>
            <person name="Zody M.C."/>
            <person name="Jiang R.H."/>
            <person name="Handsaker R.E."/>
            <person name="Cano L.M."/>
            <person name="Grabherr M."/>
            <person name="Kodira C.D."/>
            <person name="Raffaele S."/>
            <person name="Torto-Alalibo T."/>
            <person name="Bozkurt T.O."/>
            <person name="Ah-Fong A.M."/>
            <person name="Alvarado L."/>
            <person name="Anderson V.L."/>
            <person name="Armstrong M.R."/>
            <person name="Avrova A."/>
            <person name="Baxter L."/>
            <person name="Beynon J."/>
            <person name="Boevink P.C."/>
            <person name="Bollmann S.R."/>
            <person name="Bos J.I."/>
            <person name="Bulone V."/>
            <person name="Cai G."/>
            <person name="Cakir C."/>
            <person name="Carrington J.C."/>
            <person name="Chawner M."/>
            <person name="Conti L."/>
            <person name="Costanzo S."/>
            <person name="Ewan R."/>
            <person name="Fahlgren N."/>
            <person name="Fischbach M.A."/>
            <person name="Fugelstad J."/>
            <person name="Gilroy E.M."/>
            <person name="Gnerre S."/>
            <person name="Green P.J."/>
            <person name="Grenville-Briggs L.J."/>
            <person name="Griffith J."/>
            <person name="Grunwald N.J."/>
            <person name="Horn K."/>
            <person name="Horner N.R."/>
            <person name="Hu C.H."/>
            <person name="Huitema E."/>
            <person name="Jeong D.H."/>
            <person name="Jones A.M."/>
            <person name="Jones J.D."/>
            <person name="Jones R.W."/>
            <person name="Karlsson E.K."/>
            <person name="Kunjeti S.G."/>
            <person name="Lamour K."/>
            <person name="Liu Z."/>
            <person name="Ma L."/>
            <person name="Maclean D."/>
            <person name="Chibucos M.C."/>
            <person name="McDonald H."/>
            <person name="McWalters J."/>
            <person name="Meijer H.J."/>
            <person name="Morgan W."/>
            <person name="Morris P.F."/>
            <person name="Munro C.A."/>
            <person name="O'Neill K."/>
            <person name="Ospina-Giraldo M."/>
            <person name="Pinzon A."/>
            <person name="Pritchard L."/>
            <person name="Ramsahoye B."/>
            <person name="Ren Q."/>
            <person name="Restrepo S."/>
            <person name="Roy S."/>
            <person name="Sadanandom A."/>
            <person name="Savidor A."/>
            <person name="Schornack S."/>
            <person name="Schwartz D.C."/>
            <person name="Schumann U.D."/>
            <person name="Schwessinger B."/>
            <person name="Seyer L."/>
            <person name="Sharpe T."/>
            <person name="Silvar C."/>
            <person name="Song J."/>
            <person name="Studholme D.J."/>
            <person name="Sykes S."/>
            <person name="Thines M."/>
            <person name="van de Vondervoort P.J."/>
            <person name="Phuntumart V."/>
            <person name="Wawra S."/>
            <person name="Weide R."/>
            <person name="Win J."/>
            <person name="Young C."/>
            <person name="Zhou S."/>
            <person name="Fry W."/>
            <person name="Meyers B.C."/>
            <person name="van West P."/>
            <person name="Ristaino J."/>
            <person name="Govers F."/>
            <person name="Birch P.R."/>
            <person name="Whisson S.C."/>
            <person name="Judelson H.S."/>
            <person name="Nusbaum C."/>
        </authorList>
    </citation>
    <scope>NUCLEOTIDE SEQUENCE [LARGE SCALE GENOMIC DNA]</scope>
    <source>
        <strain evidence="3">T30-4</strain>
    </source>
</reference>
<accession>D0NT76</accession>